<dbReference type="EMBL" id="CAJNYU010002679">
    <property type="protein sequence ID" value="CAF3580159.1"/>
    <property type="molecule type" value="Genomic_DNA"/>
</dbReference>
<dbReference type="InterPro" id="IPR055588">
    <property type="entry name" value="DUF7164"/>
</dbReference>
<sequence>MFSKSETILILLTPLRHIYVLELFSLSTTIRYDPTGSYRSARNGGMRRVSSRLILTAIGLCICCILLIFAVSNYGHSTEEIDQKTAKCDCTPSEKIAVQPVPLAPIATATAITTTTTTTTQILKECNETQKSSPVQRAIIIYYPHHQSEYFFPEVRWLYRSWVEMLLSQPATWRTDFIIFTYNFSSEFRSLGCVNRIRQNKEETSLCRLFLYVPVQFRLPNVTDNNFQNAFNNAKAVMASYNDMNDAFIGVPLVNDTKTFDSNRSKSLYDNLRQYGYIDSINAIYEGYWTFKMYDFILRTDIDVFIYRHFATYIPQNCSFITGGGGYGTDFNRRKLKRIAHDMGFAHLGISGMGSTWYGSPYDGYLVANQTLHGMLWLNQNEFAAPERESKLGTLMWPEWHYGVLLLYGQHLALNHLSATNQIRIIIGHNLLDQSTTDDTLPYVQQGIRLNLHCWHTNNRFSKFAFKLGQYNRTELELYRNDTTAKAFAMRMALESKYMTLEEMALYGRNKSLSS</sequence>
<feature type="transmembrane region" description="Helical" evidence="1">
    <location>
        <begin position="53"/>
        <end position="75"/>
    </location>
</feature>
<evidence type="ECO:0000256" key="1">
    <source>
        <dbReference type="SAM" id="Phobius"/>
    </source>
</evidence>
<evidence type="ECO:0000313" key="3">
    <source>
        <dbReference type="EMBL" id="CAF3580159.1"/>
    </source>
</evidence>
<keyword evidence="1" id="KW-1133">Transmembrane helix</keyword>
<feature type="domain" description="DUF7164" evidence="2">
    <location>
        <begin position="131"/>
        <end position="513"/>
    </location>
</feature>
<protein>
    <recommendedName>
        <fullName evidence="2">DUF7164 domain-containing protein</fullName>
    </recommendedName>
</protein>
<dbReference type="Pfam" id="PF23741">
    <property type="entry name" value="DUF7164"/>
    <property type="match status" value="1"/>
</dbReference>
<comment type="caution">
    <text evidence="3">The sequence shown here is derived from an EMBL/GenBank/DDBJ whole genome shotgun (WGS) entry which is preliminary data.</text>
</comment>
<keyword evidence="1" id="KW-0812">Transmembrane</keyword>
<organism evidence="3 4">
    <name type="scientific">Rotaria socialis</name>
    <dbReference type="NCBI Taxonomy" id="392032"/>
    <lineage>
        <taxon>Eukaryota</taxon>
        <taxon>Metazoa</taxon>
        <taxon>Spiralia</taxon>
        <taxon>Gnathifera</taxon>
        <taxon>Rotifera</taxon>
        <taxon>Eurotatoria</taxon>
        <taxon>Bdelloidea</taxon>
        <taxon>Philodinida</taxon>
        <taxon>Philodinidae</taxon>
        <taxon>Rotaria</taxon>
    </lineage>
</organism>
<evidence type="ECO:0000259" key="2">
    <source>
        <dbReference type="Pfam" id="PF23741"/>
    </source>
</evidence>
<dbReference type="Proteomes" id="UP000663869">
    <property type="component" value="Unassembled WGS sequence"/>
</dbReference>
<name>A0A818MDG3_9BILA</name>
<gene>
    <name evidence="3" type="ORF">FME351_LOCUS20910</name>
</gene>
<keyword evidence="1" id="KW-0472">Membrane</keyword>
<reference evidence="3" key="1">
    <citation type="submission" date="2021-02" db="EMBL/GenBank/DDBJ databases">
        <authorList>
            <person name="Nowell W R."/>
        </authorList>
    </citation>
    <scope>NUCLEOTIDE SEQUENCE</scope>
</reference>
<proteinExistence type="predicted"/>
<dbReference type="AlphaFoldDB" id="A0A818MDG3"/>
<accession>A0A818MDG3</accession>
<evidence type="ECO:0000313" key="4">
    <source>
        <dbReference type="Proteomes" id="UP000663869"/>
    </source>
</evidence>